<dbReference type="EMBL" id="JABDJR010000219">
    <property type="protein sequence ID" value="NNF06256.1"/>
    <property type="molecule type" value="Genomic_DNA"/>
</dbReference>
<dbReference type="InterPro" id="IPR006124">
    <property type="entry name" value="Metalloenzyme"/>
</dbReference>
<dbReference type="Pfam" id="PF01676">
    <property type="entry name" value="Metalloenzyme"/>
    <property type="match status" value="1"/>
</dbReference>
<protein>
    <recommendedName>
        <fullName evidence="2">Metalloenzyme domain-containing protein</fullName>
    </recommendedName>
</protein>
<feature type="chain" id="PRO_5030553010" description="Metalloenzyme domain-containing protein" evidence="1">
    <location>
        <begin position="31"/>
        <end position="404"/>
    </location>
</feature>
<dbReference type="SUPFAM" id="SSF53649">
    <property type="entry name" value="Alkaline phosphatase-like"/>
    <property type="match status" value="1"/>
</dbReference>
<comment type="caution">
    <text evidence="3">The sequence shown here is derived from an EMBL/GenBank/DDBJ whole genome shotgun (WGS) entry which is preliminary data.</text>
</comment>
<organism evidence="3 4">
    <name type="scientific">Eiseniibacteriota bacterium</name>
    <dbReference type="NCBI Taxonomy" id="2212470"/>
    <lineage>
        <taxon>Bacteria</taxon>
        <taxon>Candidatus Eiseniibacteriota</taxon>
    </lineage>
</organism>
<dbReference type="AlphaFoldDB" id="A0A7Y2E6T1"/>
<feature type="signal peptide" evidence="1">
    <location>
        <begin position="1"/>
        <end position="30"/>
    </location>
</feature>
<reference evidence="3 4" key="1">
    <citation type="submission" date="2020-03" db="EMBL/GenBank/DDBJ databases">
        <title>Metabolic flexibility allows generalist bacteria to become dominant in a frequently disturbed ecosystem.</title>
        <authorList>
            <person name="Chen Y.-J."/>
            <person name="Leung P.M."/>
            <person name="Bay S.K."/>
            <person name="Hugenholtz P."/>
            <person name="Kessler A.J."/>
            <person name="Shelley G."/>
            <person name="Waite D.W."/>
            <person name="Cook P.L."/>
            <person name="Greening C."/>
        </authorList>
    </citation>
    <scope>NUCLEOTIDE SEQUENCE [LARGE SCALE GENOMIC DNA]</scope>
    <source>
        <strain evidence="3">SS_bin_28</strain>
    </source>
</reference>
<evidence type="ECO:0000259" key="2">
    <source>
        <dbReference type="Pfam" id="PF01676"/>
    </source>
</evidence>
<keyword evidence="1" id="KW-0732">Signal</keyword>
<dbReference type="GO" id="GO:0046872">
    <property type="term" value="F:metal ion binding"/>
    <property type="evidence" value="ECO:0007669"/>
    <property type="project" value="InterPro"/>
</dbReference>
<dbReference type="GO" id="GO:0003824">
    <property type="term" value="F:catalytic activity"/>
    <property type="evidence" value="ECO:0007669"/>
    <property type="project" value="InterPro"/>
</dbReference>
<accession>A0A7Y2E6T1</accession>
<sequence length="404" mass="43114">MNQPPSCSRRLFLFLLAAIFVLVAGNAANAANAPYTVIAIVDGPRGSEFLEEPGRPHCPTLDGVLIPGGSFLPNFLAAGETKTLPGHAAILTGCEQPLANDGTERPSQPTLFEKLRKEKGLPITQTWLVGGKDKFLALGYSTHPDYGAAYQASTNATLRDDVSTYGVATQVLAQSPPPTLTVIAFSSVDLLGHAGDWPGYLSAITVVDSLLGELWSFIESDPVLGGNTNLFITSDHGRHLDSVGGFQEHGDTCDGCRRLPFVALGPDIKSGASSTKIRRQEDVETTVAYLMGLIQGPITSGFVMSEILVNPPVVSTEDTYGPRLPVAQPNPFRFTTRLVASQPMTSMEVFDIRGGQIYAVEKAPSRSWVWSGTSFSGAAVGAGLYWVRLNGPESNQIVRVTLLP</sequence>
<dbReference type="Proteomes" id="UP000547674">
    <property type="component" value="Unassembled WGS sequence"/>
</dbReference>
<feature type="domain" description="Metalloenzyme" evidence="2">
    <location>
        <begin position="156"/>
        <end position="292"/>
    </location>
</feature>
<dbReference type="InterPro" id="IPR006311">
    <property type="entry name" value="TAT_signal"/>
</dbReference>
<dbReference type="PROSITE" id="PS51318">
    <property type="entry name" value="TAT"/>
    <property type="match status" value="1"/>
</dbReference>
<proteinExistence type="predicted"/>
<evidence type="ECO:0000313" key="3">
    <source>
        <dbReference type="EMBL" id="NNF06256.1"/>
    </source>
</evidence>
<evidence type="ECO:0000313" key="4">
    <source>
        <dbReference type="Proteomes" id="UP000547674"/>
    </source>
</evidence>
<dbReference type="Gene3D" id="3.40.720.10">
    <property type="entry name" value="Alkaline Phosphatase, subunit A"/>
    <property type="match status" value="1"/>
</dbReference>
<evidence type="ECO:0000256" key="1">
    <source>
        <dbReference type="SAM" id="SignalP"/>
    </source>
</evidence>
<gene>
    <name evidence="3" type="ORF">HKN21_05815</name>
</gene>
<name>A0A7Y2E6T1_UNCEI</name>
<dbReference type="InterPro" id="IPR017850">
    <property type="entry name" value="Alkaline_phosphatase_core_sf"/>
</dbReference>